<dbReference type="EMBL" id="CYSD01000002">
    <property type="protein sequence ID" value="CUH74971.1"/>
    <property type="molecule type" value="Genomic_DNA"/>
</dbReference>
<keyword evidence="12 20" id="KW-0456">Lyase</keyword>
<evidence type="ECO:0000256" key="2">
    <source>
        <dbReference type="ARBA" id="ARBA00001946"/>
    </source>
</evidence>
<dbReference type="InterPro" id="IPR029066">
    <property type="entry name" value="PLP-binding_barrel"/>
</dbReference>
<keyword evidence="10" id="KW-0745">Spermidine biosynthesis</keyword>
<dbReference type="Proteomes" id="UP000052022">
    <property type="component" value="Unassembled WGS sequence"/>
</dbReference>
<dbReference type="EC" id="4.1.1.19" evidence="5 13"/>
<evidence type="ECO:0000256" key="5">
    <source>
        <dbReference type="ARBA" id="ARBA00012426"/>
    </source>
</evidence>
<dbReference type="InterPro" id="IPR040634">
    <property type="entry name" value="Arg_decarb_HB"/>
</dbReference>
<dbReference type="PROSITE" id="PS00878">
    <property type="entry name" value="ODR_DC_2_1"/>
    <property type="match status" value="1"/>
</dbReference>
<keyword evidence="21" id="KW-1185">Reference proteome</keyword>
<keyword evidence="8" id="KW-0460">Magnesium</keyword>
<evidence type="ECO:0000259" key="19">
    <source>
        <dbReference type="Pfam" id="PF17944"/>
    </source>
</evidence>
<keyword evidence="9 14" id="KW-0663">Pyridoxal phosphate</keyword>
<feature type="region of interest" description="Disordered" evidence="16">
    <location>
        <begin position="1"/>
        <end position="26"/>
    </location>
</feature>
<feature type="domain" description="Arginine decarboxylase C-terminal helical" evidence="19">
    <location>
        <begin position="598"/>
        <end position="649"/>
    </location>
</feature>
<dbReference type="STRING" id="928856.SAMN04488049_11382"/>
<feature type="domain" description="Arginine decarboxylase helical bundle" evidence="18">
    <location>
        <begin position="391"/>
        <end position="468"/>
    </location>
</feature>
<dbReference type="SUPFAM" id="SSF51419">
    <property type="entry name" value="PLP-binding barrel"/>
    <property type="match status" value="1"/>
</dbReference>
<evidence type="ECO:0000256" key="12">
    <source>
        <dbReference type="ARBA" id="ARBA00023239"/>
    </source>
</evidence>
<dbReference type="NCBIfam" id="NF003763">
    <property type="entry name" value="PRK05354.1"/>
    <property type="match status" value="1"/>
</dbReference>
<dbReference type="InterPro" id="IPR009006">
    <property type="entry name" value="Ala_racemase/Decarboxylase_C"/>
</dbReference>
<reference evidence="20 21" key="1">
    <citation type="submission" date="2015-09" db="EMBL/GenBank/DDBJ databases">
        <authorList>
            <consortium name="Swine Surveillance"/>
        </authorList>
    </citation>
    <scope>NUCLEOTIDE SEQUENCE [LARGE SCALE GENOMIC DNA]</scope>
    <source>
        <strain evidence="20 21">CECT 7557</strain>
    </source>
</reference>
<keyword evidence="7" id="KW-0210">Decarboxylase</keyword>
<organism evidence="20 21">
    <name type="scientific">Tritonibacter multivorans</name>
    <dbReference type="NCBI Taxonomy" id="928856"/>
    <lineage>
        <taxon>Bacteria</taxon>
        <taxon>Pseudomonadati</taxon>
        <taxon>Pseudomonadota</taxon>
        <taxon>Alphaproteobacteria</taxon>
        <taxon>Rhodobacterales</taxon>
        <taxon>Paracoccaceae</taxon>
        <taxon>Tritonibacter</taxon>
    </lineage>
</organism>
<dbReference type="GO" id="GO:0006527">
    <property type="term" value="P:L-arginine catabolic process"/>
    <property type="evidence" value="ECO:0007669"/>
    <property type="project" value="InterPro"/>
</dbReference>
<comment type="function">
    <text evidence="3">Catalyzes the biosynthesis of agmatine from arginine.</text>
</comment>
<evidence type="ECO:0000313" key="21">
    <source>
        <dbReference type="Proteomes" id="UP000052022"/>
    </source>
</evidence>
<comment type="cofactor">
    <cofactor evidence="2">
        <name>Mg(2+)</name>
        <dbReference type="ChEBI" id="CHEBI:18420"/>
    </cofactor>
</comment>
<sequence length="650" mass="72058">MTTTSDKIKPLKSLENTETPDTCGNAPSAKEVANLYGLDSWGTGLLDVTEDGELALRLPQEPDTKATSLPAIMTALAQRGINAPMVLRVQPYLDAALERLNLAFARAMADNQYNGAYRGVFPIKVNQQAEVVSHLARSGKIYHYGLEAGSKPELMVALSQPLSSEALLVCNGYKDEDFVRLAILSGKLGRKTVLVIETPEEFEIILKVSRELGEKPMLGVRVKLTERVGGKWEASSGDRSTFGLGARELVAMIARMRETGFLECLVLQHSHLGSQVPDMIDIRRAVSEACRFYVELHAMGAPLTHIDFGGGLGVDYTGFQEAEDNSVNYTVEEYASNVVETLRYALEEADLPHPDIVTESGRYVVAQSSIFIFNVLGATLYDQPKPPELKPDDHHLLTDLMAVAGYVDGRRLREALNDAVYYRDELRALFRRGQIDLEQLGRAESAFLYLASRFKTAMAQDNQHHVALADFTDHYHGNFSLFQSLPDVWAIDQLHPMMPLQRLNEMPTRQAIFSDITCDSDGKISKFVTADGPADALPVHDLRQDEPYHVGVFFVGAYQETLGDLHNLFGDANVVTISLDGNGGFAIEHETEADSIWEVLSYVEYDPRDCLDALRREAEAALAAGRLTPLERRQIIEAYKKALAGHTYFE</sequence>
<dbReference type="Pfam" id="PF17810">
    <property type="entry name" value="Arg_decarb_HB"/>
    <property type="match status" value="1"/>
</dbReference>
<dbReference type="PANTHER" id="PTHR43295:SF9">
    <property type="entry name" value="BIOSYNTHETIC ARGININE DECARBOXYLASE"/>
    <property type="match status" value="1"/>
</dbReference>
<dbReference type="InterPro" id="IPR000183">
    <property type="entry name" value="Orn/DAP/Arg_de-COase"/>
</dbReference>
<evidence type="ECO:0000256" key="7">
    <source>
        <dbReference type="ARBA" id="ARBA00022793"/>
    </source>
</evidence>
<dbReference type="InterPro" id="IPR041128">
    <property type="entry name" value="Arg_decarbox_C"/>
</dbReference>
<dbReference type="PRINTS" id="PR01179">
    <property type="entry name" value="ODADCRBXLASE"/>
</dbReference>
<comment type="cofactor">
    <cofactor evidence="1 14">
        <name>pyridoxal 5'-phosphate</name>
        <dbReference type="ChEBI" id="CHEBI:597326"/>
    </cofactor>
</comment>
<evidence type="ECO:0000256" key="1">
    <source>
        <dbReference type="ARBA" id="ARBA00001933"/>
    </source>
</evidence>
<evidence type="ECO:0000256" key="11">
    <source>
        <dbReference type="ARBA" id="ARBA00023115"/>
    </source>
</evidence>
<dbReference type="InterPro" id="IPR002985">
    <property type="entry name" value="Arg_decrbxlase"/>
</dbReference>
<dbReference type="PIRSF" id="PIRSF001336">
    <property type="entry name" value="Arg_decrbxlase"/>
    <property type="match status" value="1"/>
</dbReference>
<feature type="domain" description="Orn/DAP/Arg decarboxylase 2 N-terminal" evidence="17">
    <location>
        <begin position="113"/>
        <end position="366"/>
    </location>
</feature>
<evidence type="ECO:0000256" key="8">
    <source>
        <dbReference type="ARBA" id="ARBA00022842"/>
    </source>
</evidence>
<dbReference type="Pfam" id="PF02784">
    <property type="entry name" value="Orn_Arg_deC_N"/>
    <property type="match status" value="1"/>
</dbReference>
<evidence type="ECO:0000256" key="3">
    <source>
        <dbReference type="ARBA" id="ARBA00002257"/>
    </source>
</evidence>
<feature type="modified residue" description="N6-(pyridoxal phosphate)lysine" evidence="14">
    <location>
        <position position="124"/>
    </location>
</feature>
<dbReference type="SUPFAM" id="SSF50621">
    <property type="entry name" value="Alanine racemase C-terminal domain-like"/>
    <property type="match status" value="1"/>
</dbReference>
<dbReference type="GO" id="GO:0046872">
    <property type="term" value="F:metal ion binding"/>
    <property type="evidence" value="ECO:0007669"/>
    <property type="project" value="UniProtKB-KW"/>
</dbReference>
<keyword evidence="11" id="KW-0620">Polyamine biosynthesis</keyword>
<accession>A0A0P1G002</accession>
<protein>
    <recommendedName>
        <fullName evidence="5 13">Arginine decarboxylase</fullName>
        <ecNumber evidence="5 13">4.1.1.19</ecNumber>
    </recommendedName>
</protein>
<dbReference type="Gene3D" id="2.40.37.10">
    <property type="entry name" value="Lyase, Ornithine Decarboxylase, Chain A, domain 1"/>
    <property type="match status" value="1"/>
</dbReference>
<evidence type="ECO:0000256" key="9">
    <source>
        <dbReference type="ARBA" id="ARBA00022898"/>
    </source>
</evidence>
<evidence type="ECO:0000256" key="16">
    <source>
        <dbReference type="SAM" id="MobiDB-lite"/>
    </source>
</evidence>
<evidence type="ECO:0000256" key="15">
    <source>
        <dbReference type="PIRSR" id="PIRSR600183-50"/>
    </source>
</evidence>
<dbReference type="RefSeq" id="WP_235811367.1">
    <property type="nucleotide sequence ID" value="NZ_CYSD01000002.1"/>
</dbReference>
<dbReference type="InterPro" id="IPR022644">
    <property type="entry name" value="De-COase2_N"/>
</dbReference>
<evidence type="ECO:0000313" key="20">
    <source>
        <dbReference type="EMBL" id="CUH74971.1"/>
    </source>
</evidence>
<evidence type="ECO:0000256" key="6">
    <source>
        <dbReference type="ARBA" id="ARBA00022723"/>
    </source>
</evidence>
<keyword evidence="6" id="KW-0479">Metal-binding</keyword>
<dbReference type="GO" id="GO:0008792">
    <property type="term" value="F:arginine decarboxylase activity"/>
    <property type="evidence" value="ECO:0007669"/>
    <property type="project" value="UniProtKB-UniRule"/>
</dbReference>
<proteinExistence type="inferred from homology"/>
<dbReference type="InterPro" id="IPR022653">
    <property type="entry name" value="De-COase2_pyr-phos_BS"/>
</dbReference>
<dbReference type="PRINTS" id="PR01180">
    <property type="entry name" value="ARGDCRBXLASE"/>
</dbReference>
<dbReference type="GO" id="GO:0008295">
    <property type="term" value="P:spermidine biosynthetic process"/>
    <property type="evidence" value="ECO:0007669"/>
    <property type="project" value="UniProtKB-UniRule"/>
</dbReference>
<dbReference type="Gene3D" id="1.10.287.3440">
    <property type="match status" value="1"/>
</dbReference>
<evidence type="ECO:0000256" key="4">
    <source>
        <dbReference type="ARBA" id="ARBA00008357"/>
    </source>
</evidence>
<evidence type="ECO:0000259" key="18">
    <source>
        <dbReference type="Pfam" id="PF17810"/>
    </source>
</evidence>
<gene>
    <name evidence="20" type="primary">speA</name>
    <name evidence="20" type="ORF">TRM7557_00172</name>
</gene>
<dbReference type="Pfam" id="PF17944">
    <property type="entry name" value="Arg_decarbox_C"/>
    <property type="match status" value="1"/>
</dbReference>
<dbReference type="CDD" id="cd06830">
    <property type="entry name" value="PLPDE_III_ADC"/>
    <property type="match status" value="1"/>
</dbReference>
<feature type="active site" description="Proton donor" evidence="15">
    <location>
        <position position="518"/>
    </location>
</feature>
<dbReference type="AlphaFoldDB" id="A0A0P1G002"/>
<evidence type="ECO:0000259" key="17">
    <source>
        <dbReference type="Pfam" id="PF02784"/>
    </source>
</evidence>
<dbReference type="NCBIfam" id="TIGR01273">
    <property type="entry name" value="speA"/>
    <property type="match status" value="1"/>
</dbReference>
<comment type="similarity">
    <text evidence="4">Belongs to the Orn/Lys/Arg decarboxylase class-II family. SpeA subfamily.</text>
</comment>
<dbReference type="Gene3D" id="1.20.58.930">
    <property type="match status" value="1"/>
</dbReference>
<dbReference type="PANTHER" id="PTHR43295">
    <property type="entry name" value="ARGININE DECARBOXYLASE"/>
    <property type="match status" value="1"/>
</dbReference>
<dbReference type="Gene3D" id="3.20.20.10">
    <property type="entry name" value="Alanine racemase"/>
    <property type="match status" value="1"/>
</dbReference>
<name>A0A0P1G002_9RHOB</name>
<evidence type="ECO:0000256" key="10">
    <source>
        <dbReference type="ARBA" id="ARBA00023066"/>
    </source>
</evidence>
<evidence type="ECO:0000256" key="13">
    <source>
        <dbReference type="NCBIfam" id="TIGR01273"/>
    </source>
</evidence>
<evidence type="ECO:0000256" key="14">
    <source>
        <dbReference type="PIRSR" id="PIRSR001336-50"/>
    </source>
</evidence>